<reference evidence="1 2" key="1">
    <citation type="submission" date="2021-03" db="EMBL/GenBank/DDBJ databases">
        <title>Complete genome of Polaribacter_sp.SM13.</title>
        <authorList>
            <person name="Jeong S.W."/>
            <person name="Bae J.W."/>
        </authorList>
    </citation>
    <scope>NUCLEOTIDE SEQUENCE [LARGE SCALE GENOMIC DNA]</scope>
    <source>
        <strain evidence="1 2">SM13</strain>
    </source>
</reference>
<dbReference type="RefSeq" id="WP_208077339.1">
    <property type="nucleotide sequence ID" value="NZ_CP071869.1"/>
</dbReference>
<dbReference type="EMBL" id="CP071869">
    <property type="protein sequence ID" value="QTE21788.1"/>
    <property type="molecule type" value="Genomic_DNA"/>
</dbReference>
<proteinExistence type="predicted"/>
<evidence type="ECO:0000313" key="1">
    <source>
        <dbReference type="EMBL" id="QTE21788.1"/>
    </source>
</evidence>
<dbReference type="AlphaFoldDB" id="A0A975CLD3"/>
<keyword evidence="2" id="KW-1185">Reference proteome</keyword>
<evidence type="ECO:0008006" key="3">
    <source>
        <dbReference type="Google" id="ProtNLM"/>
    </source>
</evidence>
<accession>A0A975CLD3</accession>
<dbReference type="PROSITE" id="PS51257">
    <property type="entry name" value="PROKAR_LIPOPROTEIN"/>
    <property type="match status" value="1"/>
</dbReference>
<dbReference type="KEGG" id="pcea:J3359_13320"/>
<evidence type="ECO:0000313" key="2">
    <source>
        <dbReference type="Proteomes" id="UP000663920"/>
    </source>
</evidence>
<sequence>MRKLKLCSLILFTLILACSDNNESEKQINEDFSIEIEFLTDKLEVDQPISFKLKSNKNIISYSASTNNINFVQSNQSNYGKNVNIILSFDKTGKNTIYLSAQNEKNEILKKEFEIDILKGESVKIKNLKIISFKNINQTWDSEYSNNDINRLADLKFTLEKTYIKTSLFNEVLYERSIWYKSETLINQGNLNWNLNNENLNVNPNFIMTFSLADIDDNGLVEDLLLGPPFAIEFNFKDYIQDKPNKVILKKENIDLEVEFEIEW</sequence>
<gene>
    <name evidence="1" type="ORF">J3359_13320</name>
</gene>
<protein>
    <recommendedName>
        <fullName evidence="3">Lipoprotein</fullName>
    </recommendedName>
</protein>
<dbReference type="Proteomes" id="UP000663920">
    <property type="component" value="Chromosome"/>
</dbReference>
<name>A0A975CLD3_9FLAO</name>
<organism evidence="1 2">
    <name type="scientific">Polaribacter cellanae</name>
    <dbReference type="NCBI Taxonomy" id="2818493"/>
    <lineage>
        <taxon>Bacteria</taxon>
        <taxon>Pseudomonadati</taxon>
        <taxon>Bacteroidota</taxon>
        <taxon>Flavobacteriia</taxon>
        <taxon>Flavobacteriales</taxon>
        <taxon>Flavobacteriaceae</taxon>
    </lineage>
</organism>